<evidence type="ECO:0000256" key="2">
    <source>
        <dbReference type="ARBA" id="ARBA00022515"/>
    </source>
</evidence>
<evidence type="ECO:0000256" key="13">
    <source>
        <dbReference type="PIRNR" id="PIRNR002811"/>
    </source>
</evidence>
<dbReference type="EMBL" id="JRNT01000007">
    <property type="protein sequence ID" value="KGF47711.1"/>
    <property type="molecule type" value="Genomic_DNA"/>
</dbReference>
<sequence length="590" mass="67899">MARYFDTELIEKIKDANDIVSVISEHVPLRKKGKTYWGCCPFHNEKTPSFSVTPEKGFYYCFGCGAAGNAINFLMNYEHCTFPEALEKLANRANIPLPVADMSKEQRERNEYRHKLYEINELASNFFHNCLTQTSLGKPGLDYLLNRGLTMETIKKFKLGFAPNSWDKLYRSFIERHIQESYLLELGLCRKGSGGKVYDYFRNRVMFPIMDGRGRVVAFGGRVLDDSTPKYLNSPETSIFSKGHVLFAFDKAYLTIRSTKQVILVEGYMDVISAHNVGITNVVASLGTAYTKDHGKLLLRQADEIILAYDMDGAGQKAAKRAMELLVNTDFKVRVLAMPDGKDPDDYCRHHGKEAFKKLVEQAVTPFEFLLNDSLIRHDSTDPLEKQAILEEMFAYISHVESSVERDNLLHALALPLWLDTNTVYRYFKNYLKKGNLVTQSNSPPRSMYNVSSIQEEDLIVAMAIHTIQAWRDIMQYVPLEDFSNPLHREILTKIGDYIKDKGSYTSRELENVFEAEAKQEYMRLMVISDNTYSKDILYQLLRAVRLRSLREQYKSHSMLADQLSRSGDMNFINELKECQKLQDIIKEWS</sequence>
<dbReference type="InterPro" id="IPR036977">
    <property type="entry name" value="DNA_primase_Znf_CHC2"/>
</dbReference>
<dbReference type="SUPFAM" id="SSF57783">
    <property type="entry name" value="Zinc beta-ribbon"/>
    <property type="match status" value="1"/>
</dbReference>
<keyword evidence="5 12" id="KW-0235">DNA replication</keyword>
<dbReference type="AlphaFoldDB" id="A0A096AM34"/>
<dbReference type="CDD" id="cd03364">
    <property type="entry name" value="TOPRIM_DnaG_primases"/>
    <property type="match status" value="1"/>
</dbReference>
<comment type="caution">
    <text evidence="16">The sequence shown here is derived from an EMBL/GenBank/DDBJ whole genome shotgun (WGS) entry which is preliminary data.</text>
</comment>
<comment type="domain">
    <text evidence="12">Contains an N-terminal zinc-binding domain, a central core domain that contains the primase activity, and a C-terminal DnaB-binding domain.</text>
</comment>
<comment type="subunit">
    <text evidence="12">Monomer. Interacts with DnaB.</text>
</comment>
<dbReference type="InterPro" id="IPR037068">
    <property type="entry name" value="DNA_primase_core_N_sf"/>
</dbReference>
<dbReference type="RefSeq" id="WP_038151730.1">
    <property type="nucleotide sequence ID" value="NZ_JRNT01000007.1"/>
</dbReference>
<dbReference type="GO" id="GO:1990077">
    <property type="term" value="C:primosome complex"/>
    <property type="evidence" value="ECO:0007669"/>
    <property type="project" value="UniProtKB-KW"/>
</dbReference>
<evidence type="ECO:0000259" key="15">
    <source>
        <dbReference type="PROSITE" id="PS50880"/>
    </source>
</evidence>
<keyword evidence="3 12" id="KW-0808">Transferase</keyword>
<evidence type="ECO:0000313" key="16">
    <source>
        <dbReference type="EMBL" id="KGF47711.1"/>
    </source>
</evidence>
<comment type="similarity">
    <text evidence="12 13">Belongs to the DnaG primase family.</text>
</comment>
<protein>
    <recommendedName>
        <fullName evidence="12 13">DNA primase</fullName>
        <ecNumber evidence="12">2.7.7.101</ecNumber>
    </recommendedName>
</protein>
<evidence type="ECO:0000256" key="14">
    <source>
        <dbReference type="PIRSR" id="PIRSR002811-1"/>
    </source>
</evidence>
<dbReference type="NCBIfam" id="TIGR01391">
    <property type="entry name" value="dnaG"/>
    <property type="match status" value="1"/>
</dbReference>
<dbReference type="Pfam" id="PF01807">
    <property type="entry name" value="Zn_ribbon_DnaG"/>
    <property type="match status" value="1"/>
</dbReference>
<dbReference type="InterPro" id="IPR006171">
    <property type="entry name" value="TOPRIM_dom"/>
</dbReference>
<dbReference type="InterPro" id="IPR034151">
    <property type="entry name" value="TOPRIM_DnaG_bac"/>
</dbReference>
<dbReference type="InterPro" id="IPR030846">
    <property type="entry name" value="DnaG_bac"/>
</dbReference>
<keyword evidence="9" id="KW-0460">Magnesium</keyword>
<dbReference type="Pfam" id="PF13155">
    <property type="entry name" value="Toprim_2"/>
    <property type="match status" value="1"/>
</dbReference>
<evidence type="ECO:0000313" key="17">
    <source>
        <dbReference type="Proteomes" id="UP000029628"/>
    </source>
</evidence>
<dbReference type="GO" id="GO:0003899">
    <property type="term" value="F:DNA-directed RNA polymerase activity"/>
    <property type="evidence" value="ECO:0007669"/>
    <property type="project" value="UniProtKB-UniRule"/>
</dbReference>
<dbReference type="GO" id="GO:0003677">
    <property type="term" value="F:DNA binding"/>
    <property type="evidence" value="ECO:0007669"/>
    <property type="project" value="UniProtKB-KW"/>
</dbReference>
<dbReference type="Gene3D" id="3.90.980.10">
    <property type="entry name" value="DNA primase, catalytic core, N-terminal domain"/>
    <property type="match status" value="1"/>
</dbReference>
<evidence type="ECO:0000256" key="11">
    <source>
        <dbReference type="ARBA" id="ARBA00023163"/>
    </source>
</evidence>
<dbReference type="eggNOG" id="COG0358">
    <property type="taxonomic scope" value="Bacteria"/>
</dbReference>
<evidence type="ECO:0000256" key="4">
    <source>
        <dbReference type="ARBA" id="ARBA00022695"/>
    </source>
</evidence>
<feature type="domain" description="Toprim" evidence="15">
    <location>
        <begin position="260"/>
        <end position="341"/>
    </location>
</feature>
<dbReference type="FunFam" id="3.40.1360.10:FF:000002">
    <property type="entry name" value="DNA primase"/>
    <property type="match status" value="1"/>
</dbReference>
<keyword evidence="1 12" id="KW-0240">DNA-directed RNA polymerase</keyword>
<dbReference type="PANTHER" id="PTHR30313:SF2">
    <property type="entry name" value="DNA PRIMASE"/>
    <property type="match status" value="1"/>
</dbReference>
<dbReference type="EC" id="2.7.7.101" evidence="12"/>
<dbReference type="Gene3D" id="1.10.860.10">
    <property type="entry name" value="DNAb Helicase, Chain A"/>
    <property type="match status" value="1"/>
</dbReference>
<dbReference type="SUPFAM" id="SSF56731">
    <property type="entry name" value="DNA primase core"/>
    <property type="match status" value="1"/>
</dbReference>
<dbReference type="PANTHER" id="PTHR30313">
    <property type="entry name" value="DNA PRIMASE"/>
    <property type="match status" value="1"/>
</dbReference>
<accession>A0A096AM34</accession>
<dbReference type="GO" id="GO:0008270">
    <property type="term" value="F:zinc ion binding"/>
    <property type="evidence" value="ECO:0007669"/>
    <property type="project" value="UniProtKB-UniRule"/>
</dbReference>
<dbReference type="FunFam" id="3.90.980.10:FF:000001">
    <property type="entry name" value="DNA primase"/>
    <property type="match status" value="1"/>
</dbReference>
<comment type="function">
    <text evidence="12 13">RNA polymerase that catalyzes the synthesis of short RNA molecules used as primers for DNA polymerase during DNA replication.</text>
</comment>
<dbReference type="InterPro" id="IPR016136">
    <property type="entry name" value="DNA_helicase_N/primase_C"/>
</dbReference>
<dbReference type="InterPro" id="IPR050219">
    <property type="entry name" value="DnaG_primase"/>
</dbReference>
<keyword evidence="4 12" id="KW-0548">Nucleotidyltransferase</keyword>
<dbReference type="InterPro" id="IPR013264">
    <property type="entry name" value="DNAG_N"/>
</dbReference>
<dbReference type="InterPro" id="IPR006295">
    <property type="entry name" value="DNA_primase_DnaG"/>
</dbReference>
<dbReference type="GO" id="GO:0006269">
    <property type="term" value="P:DNA replication, synthesis of primer"/>
    <property type="evidence" value="ECO:0007669"/>
    <property type="project" value="UniProtKB-UniRule"/>
</dbReference>
<comment type="catalytic activity">
    <reaction evidence="12">
        <text>ssDNA + n NTP = ssDNA/pppN(pN)n-1 hybrid + (n-1) diphosphate.</text>
        <dbReference type="EC" id="2.7.7.101"/>
    </reaction>
</comment>
<evidence type="ECO:0000256" key="6">
    <source>
        <dbReference type="ARBA" id="ARBA00022723"/>
    </source>
</evidence>
<dbReference type="PROSITE" id="PS50880">
    <property type="entry name" value="TOPRIM"/>
    <property type="match status" value="1"/>
</dbReference>
<dbReference type="GO" id="GO:0000428">
    <property type="term" value="C:DNA-directed RNA polymerase complex"/>
    <property type="evidence" value="ECO:0007669"/>
    <property type="project" value="UniProtKB-KW"/>
</dbReference>
<reference evidence="16 17" key="1">
    <citation type="submission" date="2014-07" db="EMBL/GenBank/DDBJ databases">
        <authorList>
            <person name="McCorrison J."/>
            <person name="Sanka R."/>
            <person name="Torralba M."/>
            <person name="Gillis M."/>
            <person name="Haft D.H."/>
            <person name="Methe B."/>
            <person name="Sutton G."/>
            <person name="Nelson K.E."/>
        </authorList>
    </citation>
    <scope>NUCLEOTIDE SEQUENCE [LARGE SCALE GENOMIC DNA]</scope>
    <source>
        <strain evidence="16 17">DNF00314</strain>
    </source>
</reference>
<keyword evidence="2 12" id="KW-0639">Primosome</keyword>
<keyword evidence="7 12" id="KW-0863">Zinc-finger</keyword>
<keyword evidence="17" id="KW-1185">Reference proteome</keyword>
<evidence type="ECO:0000256" key="8">
    <source>
        <dbReference type="ARBA" id="ARBA00022833"/>
    </source>
</evidence>
<dbReference type="Gene3D" id="3.90.580.10">
    <property type="entry name" value="Zinc finger, CHC2-type domain"/>
    <property type="match status" value="1"/>
</dbReference>
<comment type="cofactor">
    <cofactor evidence="12 13 14">
        <name>Zn(2+)</name>
        <dbReference type="ChEBI" id="CHEBI:29105"/>
    </cofactor>
    <text evidence="12 13 14">Binds 1 zinc ion per monomer.</text>
</comment>
<dbReference type="GO" id="GO:0005737">
    <property type="term" value="C:cytoplasm"/>
    <property type="evidence" value="ECO:0007669"/>
    <property type="project" value="TreeGrafter"/>
</dbReference>
<keyword evidence="8 12" id="KW-0862">Zinc</keyword>
<keyword evidence="11 12" id="KW-0804">Transcription</keyword>
<evidence type="ECO:0000256" key="12">
    <source>
        <dbReference type="HAMAP-Rule" id="MF_00974"/>
    </source>
</evidence>
<dbReference type="SMART" id="SM00493">
    <property type="entry name" value="TOPRIM"/>
    <property type="match status" value="1"/>
</dbReference>
<organism evidence="16 17">
    <name type="scientific">Veillonella montpellierensis DNF00314</name>
    <dbReference type="NCBI Taxonomy" id="1401067"/>
    <lineage>
        <taxon>Bacteria</taxon>
        <taxon>Bacillati</taxon>
        <taxon>Bacillota</taxon>
        <taxon>Negativicutes</taxon>
        <taxon>Veillonellales</taxon>
        <taxon>Veillonellaceae</taxon>
        <taxon>Veillonella</taxon>
    </lineage>
</organism>
<evidence type="ECO:0000256" key="1">
    <source>
        <dbReference type="ARBA" id="ARBA00022478"/>
    </source>
</evidence>
<dbReference type="PIRSF" id="PIRSF002811">
    <property type="entry name" value="DnaG"/>
    <property type="match status" value="1"/>
</dbReference>
<keyword evidence="10 12" id="KW-0238">DNA-binding</keyword>
<keyword evidence="6 12" id="KW-0479">Metal-binding</keyword>
<dbReference type="HAMAP" id="MF_00974">
    <property type="entry name" value="DNA_primase_DnaG"/>
    <property type="match status" value="1"/>
</dbReference>
<dbReference type="Pfam" id="PF08275">
    <property type="entry name" value="DNAG_N"/>
    <property type="match status" value="1"/>
</dbReference>
<dbReference type="Proteomes" id="UP000029628">
    <property type="component" value="Unassembled WGS sequence"/>
</dbReference>
<dbReference type="SMART" id="SM00400">
    <property type="entry name" value="ZnF_CHCC"/>
    <property type="match status" value="1"/>
</dbReference>
<evidence type="ECO:0000256" key="3">
    <source>
        <dbReference type="ARBA" id="ARBA00022679"/>
    </source>
</evidence>
<feature type="zinc finger region" description="CHC2-type" evidence="12 14">
    <location>
        <begin position="40"/>
        <end position="64"/>
    </location>
</feature>
<dbReference type="FunFam" id="3.90.580.10:FF:000001">
    <property type="entry name" value="DNA primase"/>
    <property type="match status" value="1"/>
</dbReference>
<evidence type="ECO:0000256" key="10">
    <source>
        <dbReference type="ARBA" id="ARBA00023125"/>
    </source>
</evidence>
<evidence type="ECO:0000256" key="5">
    <source>
        <dbReference type="ARBA" id="ARBA00022705"/>
    </source>
</evidence>
<proteinExistence type="inferred from homology"/>
<gene>
    <name evidence="12" type="primary">dnaG</name>
    <name evidence="16" type="ORF">HMPREF0872_03115</name>
</gene>
<evidence type="ECO:0000256" key="9">
    <source>
        <dbReference type="ARBA" id="ARBA00022842"/>
    </source>
</evidence>
<evidence type="ECO:0000256" key="7">
    <source>
        <dbReference type="ARBA" id="ARBA00022771"/>
    </source>
</evidence>
<dbReference type="InterPro" id="IPR002694">
    <property type="entry name" value="Znf_CHC2"/>
</dbReference>
<name>A0A096AM34_9FIRM</name>
<dbReference type="Gene3D" id="3.40.1360.10">
    <property type="match status" value="1"/>
</dbReference>